<accession>A0A1Y2ID55</accession>
<evidence type="ECO:0000313" key="1">
    <source>
        <dbReference type="EMBL" id="OSC97831.1"/>
    </source>
</evidence>
<reference evidence="1 2" key="1">
    <citation type="journal article" date="2015" name="Biotechnol. Biofuels">
        <title>Enhanced degradation of softwood versus hardwood by the white-rot fungus Pycnoporus coccineus.</title>
        <authorList>
            <person name="Couturier M."/>
            <person name="Navarro D."/>
            <person name="Chevret D."/>
            <person name="Henrissat B."/>
            <person name="Piumi F."/>
            <person name="Ruiz-Duenas F.J."/>
            <person name="Martinez A.T."/>
            <person name="Grigoriev I.V."/>
            <person name="Riley R."/>
            <person name="Lipzen A."/>
            <person name="Berrin J.G."/>
            <person name="Master E.R."/>
            <person name="Rosso M.N."/>
        </authorList>
    </citation>
    <scope>NUCLEOTIDE SEQUENCE [LARGE SCALE GENOMIC DNA]</scope>
    <source>
        <strain evidence="1 2">BRFM310</strain>
    </source>
</reference>
<organism evidence="1 2">
    <name type="scientific">Trametes coccinea (strain BRFM310)</name>
    <name type="common">Pycnoporus coccineus</name>
    <dbReference type="NCBI Taxonomy" id="1353009"/>
    <lineage>
        <taxon>Eukaryota</taxon>
        <taxon>Fungi</taxon>
        <taxon>Dikarya</taxon>
        <taxon>Basidiomycota</taxon>
        <taxon>Agaricomycotina</taxon>
        <taxon>Agaricomycetes</taxon>
        <taxon>Polyporales</taxon>
        <taxon>Polyporaceae</taxon>
        <taxon>Trametes</taxon>
    </lineage>
</organism>
<keyword evidence="2" id="KW-1185">Reference proteome</keyword>
<dbReference type="Proteomes" id="UP000193067">
    <property type="component" value="Unassembled WGS sequence"/>
</dbReference>
<proteinExistence type="predicted"/>
<dbReference type="AlphaFoldDB" id="A0A1Y2ID55"/>
<gene>
    <name evidence="1" type="ORF">PYCCODRAFT_1418726</name>
</gene>
<dbReference type="EMBL" id="KZ084145">
    <property type="protein sequence ID" value="OSC97831.1"/>
    <property type="molecule type" value="Genomic_DNA"/>
</dbReference>
<evidence type="ECO:0000313" key="2">
    <source>
        <dbReference type="Proteomes" id="UP000193067"/>
    </source>
</evidence>
<sequence length="176" mass="20280">MDLDPQFVDMGFKLFYITEKPDGEMVREEILMNSTNTVHVETLPAGSLGLPIAINSTYITGEAEVEILQPGILILTKFKRWSINHTSTRPKTIRKVASDRNDIQFIIEWLAENCERIRFDEYKGKAKPELLAMIGKYYAKYADNEEHMEKLRSIMPDDWDDMLALPEPEPESTMPP</sequence>
<name>A0A1Y2ID55_TRAC3</name>
<dbReference type="OrthoDB" id="10066232at2759"/>
<protein>
    <submittedName>
        <fullName evidence="1">Uncharacterized protein</fullName>
    </submittedName>
</protein>
<dbReference type="STRING" id="1353009.A0A1Y2ID55"/>